<reference evidence="2" key="1">
    <citation type="submission" date="2021-02" db="EMBL/GenBank/DDBJ databases">
        <title>First Annotated Genome of the Yellow-green Alga Tribonema minus.</title>
        <authorList>
            <person name="Mahan K.M."/>
        </authorList>
    </citation>
    <scope>NUCLEOTIDE SEQUENCE</scope>
    <source>
        <strain evidence="2">UTEX B ZZ1240</strain>
    </source>
</reference>
<dbReference type="Proteomes" id="UP000664859">
    <property type="component" value="Unassembled WGS sequence"/>
</dbReference>
<name>A0A835Z9N3_9STRA</name>
<protein>
    <recommendedName>
        <fullName evidence="1">Replication origin-binding protein domain-containing protein</fullName>
    </recommendedName>
</protein>
<sequence length="525" mass="58060">MASLQDYPQLKPRVVAERVHEHVLDAFIEAADLVAAMDRRHKAGILAESDGSPNGHQKSLLKRNLYNDLKTCKSLPRVDGCRLVRYNFASNSKFGRLFAGGASLQTFPRDIRAALTCGLLHDLDMVNCHMHIIAHCCRSHGIDCPLLTEYIACREAVLSRIAMANGLMRDDVKCVILKVTYGSRATYDSRPVHDTWLGMYAMECKRIAKQLCGCAESPHADLVTKSKTSNPLFSAVSKLACGVENCALGIALSILPTTTQAAALAFDGFMLCGDMPAGLQERMTDKIYEKIGARLPFVEKAIPHTTVDMLRAKFKVPVAVVTAMPGAMPDWMEEDFTPDFDVDAEEQANEANEAYETESVDGVEQDEPDRYLADGIILLCPAAMISIAAGMGDGKTCAIMAFVEHAVREGKTVVFATQRRIMILSTLGKELRQRGIPFTDYRDINGAINVADHQVLLIEYESLHRLLAGTYHCVIYDEFRSIINTMNSSTNGVFKIDNYERFADLVVTADKNVFTDRIRSAHPRP</sequence>
<dbReference type="Pfam" id="PF02399">
    <property type="entry name" value="Herpes_ori_bp"/>
    <property type="match status" value="1"/>
</dbReference>
<dbReference type="InterPro" id="IPR003450">
    <property type="entry name" value="Replication_origin-bd"/>
</dbReference>
<dbReference type="Gene3D" id="3.40.50.300">
    <property type="entry name" value="P-loop containing nucleotide triphosphate hydrolases"/>
    <property type="match status" value="1"/>
</dbReference>
<proteinExistence type="predicted"/>
<organism evidence="2 3">
    <name type="scientific">Tribonema minus</name>
    <dbReference type="NCBI Taxonomy" id="303371"/>
    <lineage>
        <taxon>Eukaryota</taxon>
        <taxon>Sar</taxon>
        <taxon>Stramenopiles</taxon>
        <taxon>Ochrophyta</taxon>
        <taxon>PX clade</taxon>
        <taxon>Xanthophyceae</taxon>
        <taxon>Tribonematales</taxon>
        <taxon>Tribonemataceae</taxon>
        <taxon>Tribonema</taxon>
    </lineage>
</organism>
<keyword evidence="3" id="KW-1185">Reference proteome</keyword>
<dbReference type="GO" id="GO:0005524">
    <property type="term" value="F:ATP binding"/>
    <property type="evidence" value="ECO:0007669"/>
    <property type="project" value="InterPro"/>
</dbReference>
<evidence type="ECO:0000313" key="3">
    <source>
        <dbReference type="Proteomes" id="UP000664859"/>
    </source>
</evidence>
<dbReference type="SUPFAM" id="SSF52540">
    <property type="entry name" value="P-loop containing nucleoside triphosphate hydrolases"/>
    <property type="match status" value="1"/>
</dbReference>
<dbReference type="AlphaFoldDB" id="A0A835Z9N3"/>
<evidence type="ECO:0000313" key="2">
    <source>
        <dbReference type="EMBL" id="KAG5188212.1"/>
    </source>
</evidence>
<comment type="caution">
    <text evidence="2">The sequence shown here is derived from an EMBL/GenBank/DDBJ whole genome shotgun (WGS) entry which is preliminary data.</text>
</comment>
<dbReference type="InterPro" id="IPR027417">
    <property type="entry name" value="P-loop_NTPase"/>
</dbReference>
<dbReference type="EMBL" id="JAFCMP010000075">
    <property type="protein sequence ID" value="KAG5188212.1"/>
    <property type="molecule type" value="Genomic_DNA"/>
</dbReference>
<feature type="domain" description="Replication origin-binding protein" evidence="1">
    <location>
        <begin position="387"/>
        <end position="490"/>
    </location>
</feature>
<accession>A0A835Z9N3</accession>
<dbReference type="GO" id="GO:0003688">
    <property type="term" value="F:DNA replication origin binding"/>
    <property type="evidence" value="ECO:0007669"/>
    <property type="project" value="InterPro"/>
</dbReference>
<gene>
    <name evidence="2" type="ORF">JKP88DRAFT_287667</name>
</gene>
<dbReference type="GO" id="GO:0006260">
    <property type="term" value="P:DNA replication"/>
    <property type="evidence" value="ECO:0007669"/>
    <property type="project" value="InterPro"/>
</dbReference>
<evidence type="ECO:0000259" key="1">
    <source>
        <dbReference type="Pfam" id="PF02399"/>
    </source>
</evidence>